<dbReference type="KEGG" id="msj:MSSAC_2803"/>
<protein>
    <submittedName>
        <fullName evidence="1">Uncharacterized protein</fullName>
    </submittedName>
</protein>
<evidence type="ECO:0000313" key="1">
    <source>
        <dbReference type="EMBL" id="AKB37393.1"/>
    </source>
</evidence>
<organism evidence="1 2">
    <name type="scientific">Methanosarcina siciliae C2J</name>
    <dbReference type="NCBI Taxonomy" id="1434118"/>
    <lineage>
        <taxon>Archaea</taxon>
        <taxon>Methanobacteriati</taxon>
        <taxon>Methanobacteriota</taxon>
        <taxon>Stenosarchaea group</taxon>
        <taxon>Methanomicrobia</taxon>
        <taxon>Methanosarcinales</taxon>
        <taxon>Methanosarcinaceae</taxon>
        <taxon>Methanosarcina</taxon>
    </lineage>
</organism>
<sequence>MILDIYEEIRKNTMLAKKSMLSEKKTFTSKIIFKINIKNNNMDTNIVNIFRASTPPKPNILIRQGASLSGKLEK</sequence>
<dbReference type="Proteomes" id="UP000033123">
    <property type="component" value="Chromosome"/>
</dbReference>
<dbReference type="AlphaFoldDB" id="A0A0E3PQ54"/>
<name>A0A0E3PQ54_9EURY</name>
<proteinExistence type="predicted"/>
<dbReference type="HOGENOM" id="CLU_2678999_0_0_2"/>
<reference evidence="1 2" key="1">
    <citation type="submission" date="2014-07" db="EMBL/GenBank/DDBJ databases">
        <title>Methanogenic archaea and the global carbon cycle.</title>
        <authorList>
            <person name="Henriksen J.R."/>
            <person name="Luke J."/>
            <person name="Reinhart S."/>
            <person name="Benedict M.N."/>
            <person name="Youngblut N.D."/>
            <person name="Metcalf M.E."/>
            <person name="Whitaker R.J."/>
            <person name="Metcalf W.W."/>
        </authorList>
    </citation>
    <scope>NUCLEOTIDE SEQUENCE [LARGE SCALE GENOMIC DNA]</scope>
    <source>
        <strain evidence="1 2">C2J</strain>
    </source>
</reference>
<accession>A0A0E3PQ54</accession>
<evidence type="ECO:0000313" key="2">
    <source>
        <dbReference type="Proteomes" id="UP000033123"/>
    </source>
</evidence>
<dbReference type="EMBL" id="CP009508">
    <property type="protein sequence ID" value="AKB37393.1"/>
    <property type="molecule type" value="Genomic_DNA"/>
</dbReference>
<gene>
    <name evidence="1" type="ORF">MSSAC_2803</name>
</gene>